<name>A0AAE3W3U2_9ACTN</name>
<dbReference type="AlphaFoldDB" id="A0AAE3W3U2"/>
<evidence type="ECO:0000313" key="1">
    <source>
        <dbReference type="EMBL" id="MDQ0369051.1"/>
    </source>
</evidence>
<dbReference type="RefSeq" id="WP_307244007.1">
    <property type="nucleotide sequence ID" value="NZ_JAUSUZ010000001.1"/>
</dbReference>
<dbReference type="SFLD" id="SFLDS00003">
    <property type="entry name" value="Haloacid_Dehalogenase"/>
    <property type="match status" value="1"/>
</dbReference>
<dbReference type="EMBL" id="JAUSUZ010000001">
    <property type="protein sequence ID" value="MDQ0369051.1"/>
    <property type="molecule type" value="Genomic_DNA"/>
</dbReference>
<dbReference type="GO" id="GO:0016787">
    <property type="term" value="F:hydrolase activity"/>
    <property type="evidence" value="ECO:0007669"/>
    <property type="project" value="UniProtKB-KW"/>
</dbReference>
<dbReference type="Proteomes" id="UP001240236">
    <property type="component" value="Unassembled WGS sequence"/>
</dbReference>
<dbReference type="Pfam" id="PF00702">
    <property type="entry name" value="Hydrolase"/>
    <property type="match status" value="1"/>
</dbReference>
<dbReference type="SUPFAM" id="SSF56784">
    <property type="entry name" value="HAD-like"/>
    <property type="match status" value="1"/>
</dbReference>
<comment type="caution">
    <text evidence="1">The sequence shown here is derived from an EMBL/GenBank/DDBJ whole genome shotgun (WGS) entry which is preliminary data.</text>
</comment>
<evidence type="ECO:0000313" key="2">
    <source>
        <dbReference type="Proteomes" id="UP001240236"/>
    </source>
</evidence>
<dbReference type="InterPro" id="IPR036412">
    <property type="entry name" value="HAD-like_sf"/>
</dbReference>
<keyword evidence="1" id="KW-0378">Hydrolase</keyword>
<protein>
    <submittedName>
        <fullName evidence="1">Hydrolase of the HAD superfamily</fullName>
    </submittedName>
</protein>
<accession>A0AAE3W3U2</accession>
<dbReference type="PRINTS" id="PR00413">
    <property type="entry name" value="HADHALOGNASE"/>
</dbReference>
<dbReference type="PANTHER" id="PTHR43611:SF3">
    <property type="entry name" value="FLAVIN MONONUCLEOTIDE HYDROLASE 1, CHLOROPLATIC"/>
    <property type="match status" value="1"/>
</dbReference>
<sequence>MRRQRARALLVDLDGVLRHVPEIKILEIEQRYGMEPGRLRDTATVWGRMQPALVGEVSHAQWMSVVADELTFAAGGPERARAAVGEWQAERGTVDPDVLAFLRDVRAAGLPVGIATNGTDALPADLDALGLTGEVDVVVNSSVVGTHKPAKEFFIAACQALQLPPSLVFFIDADDRAVRGARAAGLSALRWSGADDLRYVRAALDL</sequence>
<reference evidence="1 2" key="1">
    <citation type="submission" date="2023-07" db="EMBL/GenBank/DDBJ databases">
        <title>Sequencing the genomes of 1000 actinobacteria strains.</title>
        <authorList>
            <person name="Klenk H.-P."/>
        </authorList>
    </citation>
    <scope>NUCLEOTIDE SEQUENCE [LARGE SCALE GENOMIC DNA]</scope>
    <source>
        <strain evidence="1 2">DSM 44709</strain>
    </source>
</reference>
<dbReference type="Gene3D" id="3.40.50.1000">
    <property type="entry name" value="HAD superfamily/HAD-like"/>
    <property type="match status" value="1"/>
</dbReference>
<dbReference type="InterPro" id="IPR006439">
    <property type="entry name" value="HAD-SF_hydro_IA"/>
</dbReference>
<proteinExistence type="predicted"/>
<dbReference type="InterPro" id="IPR023214">
    <property type="entry name" value="HAD_sf"/>
</dbReference>
<dbReference type="PANTHER" id="PTHR43611">
    <property type="entry name" value="ALPHA-D-GLUCOSE 1-PHOSPHATE PHOSPHATASE"/>
    <property type="match status" value="1"/>
</dbReference>
<gene>
    <name evidence="1" type="ORF">J2S42_005720</name>
</gene>
<keyword evidence="2" id="KW-1185">Reference proteome</keyword>
<dbReference type="SFLD" id="SFLDG01129">
    <property type="entry name" value="C1.5:_HAD__Beta-PGM__Phosphata"/>
    <property type="match status" value="1"/>
</dbReference>
<organism evidence="1 2">
    <name type="scientific">Catenuloplanes indicus</name>
    <dbReference type="NCBI Taxonomy" id="137267"/>
    <lineage>
        <taxon>Bacteria</taxon>
        <taxon>Bacillati</taxon>
        <taxon>Actinomycetota</taxon>
        <taxon>Actinomycetes</taxon>
        <taxon>Micromonosporales</taxon>
        <taxon>Micromonosporaceae</taxon>
        <taxon>Catenuloplanes</taxon>
    </lineage>
</organism>